<dbReference type="PANTHER" id="PTHR10366:SF564">
    <property type="entry name" value="STEROL-4-ALPHA-CARBOXYLATE 3-DEHYDROGENASE, DECARBOXYLATING"/>
    <property type="match status" value="1"/>
</dbReference>
<proteinExistence type="inferred from homology"/>
<dbReference type="eggNOG" id="KOG1502">
    <property type="taxonomic scope" value="Eukaryota"/>
</dbReference>
<dbReference type="Proteomes" id="UP000000560">
    <property type="component" value="Chromosome I"/>
</dbReference>
<dbReference type="HOGENOM" id="CLU_007383_9_2_1"/>
<keyword evidence="5" id="KW-1185">Reference proteome</keyword>
<dbReference type="PANTHER" id="PTHR10366">
    <property type="entry name" value="NAD DEPENDENT EPIMERASE/DEHYDRATASE"/>
    <property type="match status" value="1"/>
</dbReference>
<dbReference type="GeneID" id="2870881"/>
<protein>
    <submittedName>
        <fullName evidence="4">Ketoreductase (AFU_orthologue AFUA_2G10280)</fullName>
    </submittedName>
</protein>
<evidence type="ECO:0000313" key="4">
    <source>
        <dbReference type="EMBL" id="CBF70432.1"/>
    </source>
</evidence>
<accession>Q5B0F3</accession>
<dbReference type="CDD" id="cd05227">
    <property type="entry name" value="AR_SDR_e"/>
    <property type="match status" value="1"/>
</dbReference>
<feature type="domain" description="NAD-dependent epimerase/dehydratase" evidence="3">
    <location>
        <begin position="4"/>
        <end position="257"/>
    </location>
</feature>
<dbReference type="GO" id="GO:0016616">
    <property type="term" value="F:oxidoreductase activity, acting on the CH-OH group of donors, NAD or NADP as acceptor"/>
    <property type="evidence" value="ECO:0000318"/>
    <property type="project" value="GO_Central"/>
</dbReference>
<dbReference type="InterPro" id="IPR050425">
    <property type="entry name" value="NAD(P)_dehydrat-like"/>
</dbReference>
<dbReference type="KEGG" id="ani:ANIA_05977"/>
<keyword evidence="1" id="KW-0560">Oxidoreductase</keyword>
<dbReference type="Pfam" id="PF01370">
    <property type="entry name" value="Epimerase"/>
    <property type="match status" value="1"/>
</dbReference>
<reference evidence="5" key="2">
    <citation type="journal article" date="2009" name="Fungal Genet. Biol.">
        <title>The 2008 update of the Aspergillus nidulans genome annotation: a community effort.</title>
        <authorList>
            <person name="Wortman J.R."/>
            <person name="Gilsenan J.M."/>
            <person name="Joardar V."/>
            <person name="Deegan J."/>
            <person name="Clutterbuck J."/>
            <person name="Andersen M.R."/>
            <person name="Archer D."/>
            <person name="Bencina M."/>
            <person name="Braus G."/>
            <person name="Coutinho P."/>
            <person name="von Dohren H."/>
            <person name="Doonan J."/>
            <person name="Driessen A.J."/>
            <person name="Durek P."/>
            <person name="Espeso E."/>
            <person name="Fekete E."/>
            <person name="Flipphi M."/>
            <person name="Estrada C.G."/>
            <person name="Geysens S."/>
            <person name="Goldman G."/>
            <person name="de Groot P.W."/>
            <person name="Hansen K."/>
            <person name="Harris S.D."/>
            <person name="Heinekamp T."/>
            <person name="Helmstaedt K."/>
            <person name="Henrissat B."/>
            <person name="Hofmann G."/>
            <person name="Homan T."/>
            <person name="Horio T."/>
            <person name="Horiuchi H."/>
            <person name="James S."/>
            <person name="Jones M."/>
            <person name="Karaffa L."/>
            <person name="Karanyi Z."/>
            <person name="Kato M."/>
            <person name="Keller N."/>
            <person name="Kelly D.E."/>
            <person name="Kiel J.A."/>
            <person name="Kim J.M."/>
            <person name="van der Klei I.J."/>
            <person name="Klis F.M."/>
            <person name="Kovalchuk A."/>
            <person name="Krasevec N."/>
            <person name="Kubicek C.P."/>
            <person name="Liu B."/>
            <person name="Maccabe A."/>
            <person name="Meyer V."/>
            <person name="Mirabito P."/>
            <person name="Miskei M."/>
            <person name="Mos M."/>
            <person name="Mullins J."/>
            <person name="Nelson D.R."/>
            <person name="Nielsen J."/>
            <person name="Oakley B.R."/>
            <person name="Osmani S.A."/>
            <person name="Pakula T."/>
            <person name="Paszewski A."/>
            <person name="Paulsen I."/>
            <person name="Pilsyk S."/>
            <person name="Pocsi I."/>
            <person name="Punt P.J."/>
            <person name="Ram A.F."/>
            <person name="Ren Q."/>
            <person name="Robellet X."/>
            <person name="Robson G."/>
            <person name="Seiboth B."/>
            <person name="van Solingen P."/>
            <person name="Specht T."/>
            <person name="Sun J."/>
            <person name="Taheri-Talesh N."/>
            <person name="Takeshita N."/>
            <person name="Ussery D."/>
            <person name="vanKuyk P.A."/>
            <person name="Visser H."/>
            <person name="van de Vondervoort P.J."/>
            <person name="de Vries R.P."/>
            <person name="Walton J."/>
            <person name="Xiang X."/>
            <person name="Xiong Y."/>
            <person name="Zeng A.P."/>
            <person name="Brandt B.W."/>
            <person name="Cornell M.J."/>
            <person name="van den Hondel C.A."/>
            <person name="Visser J."/>
            <person name="Oliver S.G."/>
            <person name="Turner G."/>
        </authorList>
    </citation>
    <scope>GENOME REANNOTATION</scope>
    <source>
        <strain evidence="5">FGSC A4 / ATCC 38163 / CBS 112.46 / NRRL 194 / M139</strain>
    </source>
</reference>
<evidence type="ECO:0000259" key="3">
    <source>
        <dbReference type="Pfam" id="PF01370"/>
    </source>
</evidence>
<accession>C8V3B7</accession>
<dbReference type="FunFam" id="3.40.50.720:FF:000191">
    <property type="entry name" value="Methylglyoxal reductase (NADPH-dependent)"/>
    <property type="match status" value="1"/>
</dbReference>
<organism evidence="4 5">
    <name type="scientific">Emericella nidulans (strain FGSC A4 / ATCC 38163 / CBS 112.46 / NRRL 194 / M139)</name>
    <name type="common">Aspergillus nidulans</name>
    <dbReference type="NCBI Taxonomy" id="227321"/>
    <lineage>
        <taxon>Eukaryota</taxon>
        <taxon>Fungi</taxon>
        <taxon>Dikarya</taxon>
        <taxon>Ascomycota</taxon>
        <taxon>Pezizomycotina</taxon>
        <taxon>Eurotiomycetes</taxon>
        <taxon>Eurotiomycetidae</taxon>
        <taxon>Eurotiales</taxon>
        <taxon>Aspergillaceae</taxon>
        <taxon>Aspergillus</taxon>
        <taxon>Aspergillus subgen. Nidulantes</taxon>
    </lineage>
</organism>
<dbReference type="STRING" id="227321.Q5B0F3"/>
<dbReference type="VEuPathDB" id="FungiDB:AN5977"/>
<dbReference type="FunCoup" id="Q5B0F3">
    <property type="interactions" value="232"/>
</dbReference>
<name>Q5B0F3_EMENI</name>
<evidence type="ECO:0000256" key="1">
    <source>
        <dbReference type="ARBA" id="ARBA00023002"/>
    </source>
</evidence>
<dbReference type="OrthoDB" id="2735536at2759"/>
<dbReference type="SUPFAM" id="SSF51735">
    <property type="entry name" value="NAD(P)-binding Rossmann-fold domains"/>
    <property type="match status" value="1"/>
</dbReference>
<dbReference type="InterPro" id="IPR036291">
    <property type="entry name" value="NAD(P)-bd_dom_sf"/>
</dbReference>
<dbReference type="InterPro" id="IPR001509">
    <property type="entry name" value="Epimerase_deHydtase"/>
</dbReference>
<dbReference type="EMBL" id="BN001301">
    <property type="protein sequence ID" value="CBF70432.1"/>
    <property type="molecule type" value="Genomic_DNA"/>
</dbReference>
<comment type="similarity">
    <text evidence="2">Belongs to the NAD(P)-dependent epimerase/dehydratase family. Dihydroflavonol-4-reductase subfamily.</text>
</comment>
<gene>
    <name evidence="4" type="ORF">ANIA_05977</name>
</gene>
<dbReference type="RefSeq" id="XP_663581.1">
    <property type="nucleotide sequence ID" value="XM_658489.2"/>
</dbReference>
<sequence>MPKVLLTGGSGFIAAHILDQLLERGFDVVTTVRSKEKGEKILAAHPNTPKEKLSYVIVKDVAQDGAFDEAVKSDPPFDYVLHTASPFHYNVQDPVRDFLDPAIKGTTGILKAIKAYAPNVKRVTITSSFAAIVNVKNHAKVYSEEVWNPITWEEGLDSSQTYRASKTLAEKAAWDFVEKEKPSFDLATINPPLVLGPVVHYLSSLDSINTSNARISSFVRGFSKDALPPTGTYVWVDVRDVALAHVRTIEVPEAGGQRFFITAGHYSNKDIVDIIRDAYPELEDRLPPKDAPSDMPKDVYGYDNSKSMQVLGLKYRGLKESVVDTVKSLLENGA</sequence>
<evidence type="ECO:0000256" key="2">
    <source>
        <dbReference type="ARBA" id="ARBA00023445"/>
    </source>
</evidence>
<dbReference type="AlphaFoldDB" id="Q5B0F3"/>
<dbReference type="Gene3D" id="3.40.50.720">
    <property type="entry name" value="NAD(P)-binding Rossmann-like Domain"/>
    <property type="match status" value="1"/>
</dbReference>
<dbReference type="InParanoid" id="Q5B0F3"/>
<dbReference type="OMA" id="QGQMKEK"/>
<evidence type="ECO:0000313" key="5">
    <source>
        <dbReference type="Proteomes" id="UP000000560"/>
    </source>
</evidence>
<reference evidence="5" key="1">
    <citation type="journal article" date="2005" name="Nature">
        <title>Sequencing of Aspergillus nidulans and comparative analysis with A. fumigatus and A. oryzae.</title>
        <authorList>
            <person name="Galagan J.E."/>
            <person name="Calvo S.E."/>
            <person name="Cuomo C."/>
            <person name="Ma L.J."/>
            <person name="Wortman J.R."/>
            <person name="Batzoglou S."/>
            <person name="Lee S.I."/>
            <person name="Basturkmen M."/>
            <person name="Spevak C.C."/>
            <person name="Clutterbuck J."/>
            <person name="Kapitonov V."/>
            <person name="Jurka J."/>
            <person name="Scazzocchio C."/>
            <person name="Farman M."/>
            <person name="Butler J."/>
            <person name="Purcell S."/>
            <person name="Harris S."/>
            <person name="Braus G.H."/>
            <person name="Draht O."/>
            <person name="Busch S."/>
            <person name="D'Enfert C."/>
            <person name="Bouchier C."/>
            <person name="Goldman G.H."/>
            <person name="Bell-Pedersen D."/>
            <person name="Griffiths-Jones S."/>
            <person name="Doonan J.H."/>
            <person name="Yu J."/>
            <person name="Vienken K."/>
            <person name="Pain A."/>
            <person name="Freitag M."/>
            <person name="Selker E.U."/>
            <person name="Archer D.B."/>
            <person name="Penalva M.A."/>
            <person name="Oakley B.R."/>
            <person name="Momany M."/>
            <person name="Tanaka T."/>
            <person name="Kumagai T."/>
            <person name="Asai K."/>
            <person name="Machida M."/>
            <person name="Nierman W.C."/>
            <person name="Denning D.W."/>
            <person name="Caddick M."/>
            <person name="Hynes M."/>
            <person name="Paoletti M."/>
            <person name="Fischer R."/>
            <person name="Miller B."/>
            <person name="Dyer P."/>
            <person name="Sachs M.S."/>
            <person name="Osmani S.A."/>
            <person name="Birren B.W."/>
        </authorList>
    </citation>
    <scope>NUCLEOTIDE SEQUENCE [LARGE SCALE GENOMIC DNA]</scope>
    <source>
        <strain evidence="5">FGSC A4 / ATCC 38163 / CBS 112.46 / NRRL 194 / M139</strain>
    </source>
</reference>